<evidence type="ECO:0000313" key="2">
    <source>
        <dbReference type="EMBL" id="TGE25657.1"/>
    </source>
</evidence>
<reference evidence="2 3" key="1">
    <citation type="submission" date="2019-04" db="EMBL/GenBank/DDBJ databases">
        <authorList>
            <person name="Feng G."/>
            <person name="Zhang J."/>
            <person name="Zhu H."/>
        </authorList>
    </citation>
    <scope>NUCLEOTIDE SEQUENCE [LARGE SCALE GENOMIC DNA]</scope>
    <source>
        <strain evidence="2 3">JCM 31653</strain>
    </source>
</reference>
<accession>A0A4Z0Q6E0</accession>
<dbReference type="EMBL" id="SRLC01000001">
    <property type="protein sequence ID" value="TGE25657.1"/>
    <property type="molecule type" value="Genomic_DNA"/>
</dbReference>
<comment type="caution">
    <text evidence="2">The sequence shown here is derived from an EMBL/GenBank/DDBJ whole genome shotgun (WGS) entry which is preliminary data.</text>
</comment>
<keyword evidence="3" id="KW-1185">Reference proteome</keyword>
<dbReference type="Proteomes" id="UP000297549">
    <property type="component" value="Unassembled WGS sequence"/>
</dbReference>
<evidence type="ECO:0000313" key="3">
    <source>
        <dbReference type="Proteomes" id="UP000297549"/>
    </source>
</evidence>
<proteinExistence type="predicted"/>
<dbReference type="GO" id="GO:0003677">
    <property type="term" value="F:DNA binding"/>
    <property type="evidence" value="ECO:0007669"/>
    <property type="project" value="InterPro"/>
</dbReference>
<dbReference type="Gene3D" id="1.10.260.40">
    <property type="entry name" value="lambda repressor-like DNA-binding domains"/>
    <property type="match status" value="1"/>
</dbReference>
<dbReference type="CDD" id="cd00093">
    <property type="entry name" value="HTH_XRE"/>
    <property type="match status" value="1"/>
</dbReference>
<dbReference type="InterPro" id="IPR010982">
    <property type="entry name" value="Lambda_DNA-bd_dom_sf"/>
</dbReference>
<dbReference type="Pfam" id="PF01381">
    <property type="entry name" value="HTH_3"/>
    <property type="match status" value="1"/>
</dbReference>
<organism evidence="2 3">
    <name type="scientific">Hymenobacter aquaticus</name>
    <dbReference type="NCBI Taxonomy" id="1867101"/>
    <lineage>
        <taxon>Bacteria</taxon>
        <taxon>Pseudomonadati</taxon>
        <taxon>Bacteroidota</taxon>
        <taxon>Cytophagia</taxon>
        <taxon>Cytophagales</taxon>
        <taxon>Hymenobacteraceae</taxon>
        <taxon>Hymenobacter</taxon>
    </lineage>
</organism>
<evidence type="ECO:0000259" key="1">
    <source>
        <dbReference type="PROSITE" id="PS50943"/>
    </source>
</evidence>
<feature type="domain" description="HTH cro/C1-type" evidence="1">
    <location>
        <begin position="12"/>
        <end position="55"/>
    </location>
</feature>
<dbReference type="SUPFAM" id="SSF47413">
    <property type="entry name" value="lambda repressor-like DNA-binding domains"/>
    <property type="match status" value="1"/>
</dbReference>
<dbReference type="InterPro" id="IPR001387">
    <property type="entry name" value="Cro/C1-type_HTH"/>
</dbReference>
<dbReference type="OrthoDB" id="886655at2"/>
<sequence length="194" mass="21034">MARRSRSSTNVLVRLRTWFGLDQEALALYLGVSPGLIRSIETGRRALTADIFLALRPLVLHLPPPEAPAPVPAEGPPPGLPAPEAEELAFRRQVCAVQLAKLGRELAAIEARARVAARWAQALPALRQAAIEAHAIPDPDNPDRGSWLLGWLERQARPLPAQDATRWHLLRARLAALRAEVAALDDSAGGVSYV</sequence>
<dbReference type="PROSITE" id="PS50943">
    <property type="entry name" value="HTH_CROC1"/>
    <property type="match status" value="1"/>
</dbReference>
<name>A0A4Z0Q6E0_9BACT</name>
<gene>
    <name evidence="2" type="ORF">E5K00_10840</name>
</gene>
<protein>
    <submittedName>
        <fullName evidence="2">XRE family transcriptional regulator</fullName>
    </submittedName>
</protein>
<dbReference type="RefSeq" id="WP_135463235.1">
    <property type="nucleotide sequence ID" value="NZ_SRLC01000001.1"/>
</dbReference>
<dbReference type="AlphaFoldDB" id="A0A4Z0Q6E0"/>